<evidence type="ECO:0000256" key="1">
    <source>
        <dbReference type="SAM" id="MobiDB-lite"/>
    </source>
</evidence>
<dbReference type="Proteomes" id="UP001501095">
    <property type="component" value="Unassembled WGS sequence"/>
</dbReference>
<gene>
    <name evidence="2" type="ORF">GCM10010423_65450</name>
</gene>
<evidence type="ECO:0000313" key="3">
    <source>
        <dbReference type="Proteomes" id="UP001501095"/>
    </source>
</evidence>
<sequence>MGTGTIAGHSPKTPKYGGRNIPMKRLVMEGEPSGVWMCGGSFLPPLELAKSFYVIAKANRNEQ</sequence>
<evidence type="ECO:0000313" key="2">
    <source>
        <dbReference type="EMBL" id="GAA2555166.1"/>
    </source>
</evidence>
<dbReference type="EMBL" id="BAAATM010000022">
    <property type="protein sequence ID" value="GAA2555166.1"/>
    <property type="molecule type" value="Genomic_DNA"/>
</dbReference>
<organism evidence="2 3">
    <name type="scientific">Streptomyces levis</name>
    <dbReference type="NCBI Taxonomy" id="285566"/>
    <lineage>
        <taxon>Bacteria</taxon>
        <taxon>Bacillati</taxon>
        <taxon>Actinomycetota</taxon>
        <taxon>Actinomycetes</taxon>
        <taxon>Kitasatosporales</taxon>
        <taxon>Streptomycetaceae</taxon>
        <taxon>Streptomyces</taxon>
    </lineage>
</organism>
<feature type="region of interest" description="Disordered" evidence="1">
    <location>
        <begin position="1"/>
        <end position="20"/>
    </location>
</feature>
<proteinExistence type="predicted"/>
<accession>A0ABN3P2L6</accession>
<keyword evidence="3" id="KW-1185">Reference proteome</keyword>
<reference evidence="2 3" key="1">
    <citation type="journal article" date="2019" name="Int. J. Syst. Evol. Microbiol.">
        <title>The Global Catalogue of Microorganisms (GCM) 10K type strain sequencing project: providing services to taxonomists for standard genome sequencing and annotation.</title>
        <authorList>
            <consortium name="The Broad Institute Genomics Platform"/>
            <consortium name="The Broad Institute Genome Sequencing Center for Infectious Disease"/>
            <person name="Wu L."/>
            <person name="Ma J."/>
        </authorList>
    </citation>
    <scope>NUCLEOTIDE SEQUENCE [LARGE SCALE GENOMIC DNA]</scope>
    <source>
        <strain evidence="2 3">JCM 6924</strain>
    </source>
</reference>
<comment type="caution">
    <text evidence="2">The sequence shown here is derived from an EMBL/GenBank/DDBJ whole genome shotgun (WGS) entry which is preliminary data.</text>
</comment>
<protein>
    <submittedName>
        <fullName evidence="2">Uncharacterized protein</fullName>
    </submittedName>
</protein>
<name>A0ABN3P2L6_9ACTN</name>